<dbReference type="InterPro" id="IPR050903">
    <property type="entry name" value="Bact_Chemotaxis_MeTrfase"/>
</dbReference>
<name>A0A5A8F868_9BACT</name>
<accession>A0A5A8F868</accession>
<dbReference type="SMART" id="SM00138">
    <property type="entry name" value="MeTrc"/>
    <property type="match status" value="1"/>
</dbReference>
<gene>
    <name evidence="2" type="ORF">FHQ18_07495</name>
</gene>
<dbReference type="InterPro" id="IPR000780">
    <property type="entry name" value="CheR_MeTrfase"/>
</dbReference>
<comment type="caution">
    <text evidence="2">The sequence shown here is derived from an EMBL/GenBank/DDBJ whole genome shotgun (WGS) entry which is preliminary data.</text>
</comment>
<evidence type="ECO:0000313" key="3">
    <source>
        <dbReference type="Proteomes" id="UP000322876"/>
    </source>
</evidence>
<dbReference type="PROSITE" id="PS50123">
    <property type="entry name" value="CHER"/>
    <property type="match status" value="1"/>
</dbReference>
<dbReference type="PANTHER" id="PTHR24422">
    <property type="entry name" value="CHEMOTAXIS PROTEIN METHYLTRANSFERASE"/>
    <property type="match status" value="1"/>
</dbReference>
<evidence type="ECO:0000259" key="1">
    <source>
        <dbReference type="PROSITE" id="PS50123"/>
    </source>
</evidence>
<keyword evidence="2" id="KW-0489">Methyltransferase</keyword>
<dbReference type="GO" id="GO:0008757">
    <property type="term" value="F:S-adenosylmethionine-dependent methyltransferase activity"/>
    <property type="evidence" value="ECO:0007669"/>
    <property type="project" value="InterPro"/>
</dbReference>
<dbReference type="AlphaFoldDB" id="A0A5A8F868"/>
<dbReference type="PANTHER" id="PTHR24422:SF10">
    <property type="entry name" value="CHEMOTAXIS PROTEIN METHYLTRANSFERASE 2"/>
    <property type="match status" value="1"/>
</dbReference>
<evidence type="ECO:0000313" key="2">
    <source>
        <dbReference type="EMBL" id="KAA0258228.1"/>
    </source>
</evidence>
<reference evidence="2 3" key="1">
    <citation type="submission" date="2019-06" db="EMBL/GenBank/DDBJ databases">
        <title>Genomic insights into carbon and energy metabolism of Deferribacter autotrophicus revealed new metabolic traits in the phylum Deferribacteres.</title>
        <authorList>
            <person name="Slobodkin A.I."/>
            <person name="Slobodkina G.B."/>
            <person name="Allioux M."/>
            <person name="Alain K."/>
            <person name="Jebbar M."/>
            <person name="Shadrin V."/>
            <person name="Kublanov I.V."/>
            <person name="Toshchakov S.V."/>
            <person name="Bonch-Osmolovskaya E.A."/>
        </authorList>
    </citation>
    <scope>NUCLEOTIDE SEQUENCE [LARGE SCALE GENOMIC DNA]</scope>
    <source>
        <strain evidence="2 3">SL50</strain>
    </source>
</reference>
<dbReference type="SUPFAM" id="SSF53335">
    <property type="entry name" value="S-adenosyl-L-methionine-dependent methyltransferases"/>
    <property type="match status" value="1"/>
</dbReference>
<organism evidence="2 3">
    <name type="scientific">Deferribacter autotrophicus</name>
    <dbReference type="NCBI Taxonomy" id="500465"/>
    <lineage>
        <taxon>Bacteria</taxon>
        <taxon>Pseudomonadati</taxon>
        <taxon>Deferribacterota</taxon>
        <taxon>Deferribacteres</taxon>
        <taxon>Deferribacterales</taxon>
        <taxon>Deferribacteraceae</taxon>
        <taxon>Deferribacter</taxon>
    </lineage>
</organism>
<dbReference type="PRINTS" id="PR00996">
    <property type="entry name" value="CHERMTFRASE"/>
</dbReference>
<dbReference type="Pfam" id="PF03705">
    <property type="entry name" value="CheR_N"/>
    <property type="match status" value="1"/>
</dbReference>
<dbReference type="Proteomes" id="UP000322876">
    <property type="component" value="Unassembled WGS sequence"/>
</dbReference>
<dbReference type="InterPro" id="IPR029063">
    <property type="entry name" value="SAM-dependent_MTases_sf"/>
</dbReference>
<dbReference type="Pfam" id="PF01739">
    <property type="entry name" value="CheR"/>
    <property type="match status" value="1"/>
</dbReference>
<dbReference type="SUPFAM" id="SSF47757">
    <property type="entry name" value="Chemotaxis receptor methyltransferase CheR, N-terminal domain"/>
    <property type="match status" value="1"/>
</dbReference>
<feature type="domain" description="CheR-type methyltransferase" evidence="1">
    <location>
        <begin position="1"/>
        <end position="262"/>
    </location>
</feature>
<dbReference type="OrthoDB" id="9799157at2"/>
<protein>
    <submittedName>
        <fullName evidence="2">Methyltransferase domain-containing protein</fullName>
    </submittedName>
</protein>
<dbReference type="InterPro" id="IPR022641">
    <property type="entry name" value="CheR_N"/>
</dbReference>
<dbReference type="EMBL" id="VFJB01000005">
    <property type="protein sequence ID" value="KAA0258228.1"/>
    <property type="molecule type" value="Genomic_DNA"/>
</dbReference>
<keyword evidence="2" id="KW-0808">Transferase</keyword>
<dbReference type="GO" id="GO:0032259">
    <property type="term" value="P:methylation"/>
    <property type="evidence" value="ECO:0007669"/>
    <property type="project" value="UniProtKB-KW"/>
</dbReference>
<dbReference type="RefSeq" id="WP_149266548.1">
    <property type="nucleotide sequence ID" value="NZ_VFJB01000005.1"/>
</dbReference>
<dbReference type="Gene3D" id="3.40.50.150">
    <property type="entry name" value="Vaccinia Virus protein VP39"/>
    <property type="match status" value="1"/>
</dbReference>
<sequence length="278" mass="33116">MISDEQKIVEKILKIIQNEKNIDFTKYKFNTIFRRINHRLIMLGFKNILMYYNYLIKNVDKEIDVLVNLFLINTSEFFRDPLYFYIFDNLVNTLLKKGENYIKVLSIGCSTGEEVYTIFMILNEYREKNKNFEFKIVGVDLDEDAIIQANKATYSKSSIKNVPHSFVEKYFIKKNDSYIFNKELIPKDCITFIDENILEGKTRKIVGAFKYDFVFCRNLLIYLDKELQNELIKKITEILATNGYFIQGKSEYINKKYSKYFKEISSGVRIYKYLGERC</sequence>
<keyword evidence="3" id="KW-1185">Reference proteome</keyword>
<proteinExistence type="predicted"/>
<dbReference type="InterPro" id="IPR022642">
    <property type="entry name" value="CheR_C"/>
</dbReference>